<reference evidence="4 5" key="1">
    <citation type="submission" date="2016-06" db="EMBL/GenBank/DDBJ databases">
        <title>Comparative genomics of the ectomycorrhizal sister species Rhizopogon vinicolor and Rhizopogon vesiculosus (Basidiomycota: Boletales) reveals a divergence of the mating type B locus.</title>
        <authorList>
            <consortium name="DOE Joint Genome Institute"/>
            <person name="Mujic A.B."/>
            <person name="Kuo A."/>
            <person name="Tritt A."/>
            <person name="Lipzen A."/>
            <person name="Chen C."/>
            <person name="Johnson J."/>
            <person name="Sharma A."/>
            <person name="Barry K."/>
            <person name="Grigoriev I.V."/>
            <person name="Spatafora J.W."/>
        </authorList>
    </citation>
    <scope>NUCLEOTIDE SEQUENCE [LARGE SCALE GENOMIC DNA]</scope>
    <source>
        <strain evidence="4 5">AM-OR11-026</strain>
    </source>
</reference>
<dbReference type="Gene3D" id="3.40.50.1820">
    <property type="entry name" value="alpha/beta hydrolase"/>
    <property type="match status" value="1"/>
</dbReference>
<dbReference type="InterPro" id="IPR029058">
    <property type="entry name" value="AB_hydrolase_fold"/>
</dbReference>
<dbReference type="PANTHER" id="PTHR43798">
    <property type="entry name" value="MONOACYLGLYCEROL LIPASE"/>
    <property type="match status" value="1"/>
</dbReference>
<dbReference type="NCBIfam" id="TIGR01250">
    <property type="entry name" value="pro_imino_pep_2"/>
    <property type="match status" value="1"/>
</dbReference>
<evidence type="ECO:0000259" key="3">
    <source>
        <dbReference type="Pfam" id="PF00561"/>
    </source>
</evidence>
<dbReference type="InterPro" id="IPR002410">
    <property type="entry name" value="Peptidase_S33"/>
</dbReference>
<dbReference type="InterPro" id="IPR000073">
    <property type="entry name" value="AB_hydrolase_1"/>
</dbReference>
<dbReference type="PANTHER" id="PTHR43798:SF27">
    <property type="entry name" value="HYDROLASE ALPHA_BETA HYDROLASE FOLD FAMILY"/>
    <property type="match status" value="1"/>
</dbReference>
<proteinExistence type="inferred from homology"/>
<accession>A0A1B7MR08</accession>
<dbReference type="GO" id="GO:0016020">
    <property type="term" value="C:membrane"/>
    <property type="evidence" value="ECO:0007669"/>
    <property type="project" value="TreeGrafter"/>
</dbReference>
<evidence type="ECO:0000256" key="2">
    <source>
        <dbReference type="ARBA" id="ARBA00022801"/>
    </source>
</evidence>
<feature type="domain" description="AB hydrolase-1" evidence="3">
    <location>
        <begin position="40"/>
        <end position="294"/>
    </location>
</feature>
<dbReference type="PIRSF" id="PIRSF005539">
    <property type="entry name" value="Pept_S33_TRI_F1"/>
    <property type="match status" value="1"/>
</dbReference>
<dbReference type="AlphaFoldDB" id="A0A1B7MR08"/>
<keyword evidence="2" id="KW-0378">Hydrolase</keyword>
<dbReference type="GO" id="GO:0008233">
    <property type="term" value="F:peptidase activity"/>
    <property type="evidence" value="ECO:0007669"/>
    <property type="project" value="InterPro"/>
</dbReference>
<protein>
    <submittedName>
        <fullName evidence="4">Proline-specific peptidase</fullName>
    </submittedName>
</protein>
<sequence length="308" mass="35029">MSLKPTFREGEADFNVPAAGKPCKTWYKVYGTLPHPQHTPLVVLHGGPGATHEYLDILSELTRLFDVPVIIYDQLGNGRSTHLQEKNGDTDFWTVQLFVDELHNLLNHLNIHDKYDLLGQSWGGMLAAEFAVRQPKGLRKLVIADSPASMGLWVEAANVLRKELPQDVQDALNKHEEAGTTADPEYIAATNEFYKRHLCRVDPMPKPLTDALEWTEKDPTVYFTMNGPNEFHITGSLKTWSVIDRLHNIQATTLLINGRYDEAQDSVVEPFFQNIPKVRWIQFADSAHVPQLEETERFMEVVWAFLRG</sequence>
<evidence type="ECO:0000256" key="1">
    <source>
        <dbReference type="ARBA" id="ARBA00010088"/>
    </source>
</evidence>
<dbReference type="OrthoDB" id="190201at2759"/>
<dbReference type="PRINTS" id="PR00793">
    <property type="entry name" value="PROAMNOPTASE"/>
</dbReference>
<dbReference type="Pfam" id="PF00561">
    <property type="entry name" value="Abhydrolase_1"/>
    <property type="match status" value="1"/>
</dbReference>
<dbReference type="Proteomes" id="UP000092154">
    <property type="component" value="Unassembled WGS sequence"/>
</dbReference>
<keyword evidence="5" id="KW-1185">Reference proteome</keyword>
<gene>
    <name evidence="4" type="ORF">K503DRAFT_723520</name>
</gene>
<evidence type="ECO:0000313" key="5">
    <source>
        <dbReference type="Proteomes" id="UP000092154"/>
    </source>
</evidence>
<dbReference type="STRING" id="1314800.A0A1B7MR08"/>
<organism evidence="4 5">
    <name type="scientific">Rhizopogon vinicolor AM-OR11-026</name>
    <dbReference type="NCBI Taxonomy" id="1314800"/>
    <lineage>
        <taxon>Eukaryota</taxon>
        <taxon>Fungi</taxon>
        <taxon>Dikarya</taxon>
        <taxon>Basidiomycota</taxon>
        <taxon>Agaricomycotina</taxon>
        <taxon>Agaricomycetes</taxon>
        <taxon>Agaricomycetidae</taxon>
        <taxon>Boletales</taxon>
        <taxon>Suillineae</taxon>
        <taxon>Rhizopogonaceae</taxon>
        <taxon>Rhizopogon</taxon>
    </lineage>
</organism>
<comment type="similarity">
    <text evidence="1">Belongs to the peptidase S33 family.</text>
</comment>
<evidence type="ECO:0000313" key="4">
    <source>
        <dbReference type="EMBL" id="OAX35052.1"/>
    </source>
</evidence>
<dbReference type="InterPro" id="IPR050266">
    <property type="entry name" value="AB_hydrolase_sf"/>
</dbReference>
<name>A0A1B7MR08_9AGAM</name>
<dbReference type="EMBL" id="KV448538">
    <property type="protein sequence ID" value="OAX35052.1"/>
    <property type="molecule type" value="Genomic_DNA"/>
</dbReference>
<dbReference type="PRINTS" id="PR00111">
    <property type="entry name" value="ABHYDROLASE"/>
</dbReference>
<dbReference type="SUPFAM" id="SSF53474">
    <property type="entry name" value="alpha/beta-Hydrolases"/>
    <property type="match status" value="1"/>
</dbReference>
<dbReference type="GO" id="GO:0006508">
    <property type="term" value="P:proteolysis"/>
    <property type="evidence" value="ECO:0007669"/>
    <property type="project" value="InterPro"/>
</dbReference>
<dbReference type="InParanoid" id="A0A1B7MR08"/>
<dbReference type="InterPro" id="IPR005945">
    <property type="entry name" value="Pro_imino_pep"/>
</dbReference>